<reference evidence="1 2" key="1">
    <citation type="submission" date="2020-03" db="EMBL/GenBank/DDBJ databases">
        <title>Dissostichus mawsoni Genome sequencing and assembly.</title>
        <authorList>
            <person name="Park H."/>
        </authorList>
    </citation>
    <scope>NUCLEOTIDE SEQUENCE [LARGE SCALE GENOMIC DNA]</scope>
    <source>
        <strain evidence="1">DM0001</strain>
        <tissue evidence="1">Muscle</tissue>
    </source>
</reference>
<name>A0A7J5YU82_DISMA</name>
<sequence length="312" mass="34042">MSHKPVSSGDFSSDRLRVCCSPAEAEFQHFVTSHGTQCRKAAQQVDRWLEVTVQRSVLQVANQLRDALLEASVQAALGPVALPVTEVQDEVGERRGFQRPESGVQSAHRLQDFESLSATSPVSGVQLRQTLVLPGVEGQVPGVDPGRGELRLGAQHHVPLPQQRQHGDEQGLIPALCPKFIQRPEGGQQEDGGRRGLLVCVYLQVVQKRSSEVHFSQRHVGQAAVQEALDLRADVQRQRLSPLDLSWSQSRPHEFIPFCCLAALATCFITTPSMPFLISVGEAETKLNSSQLSAIFCSTFSSSAARPARSIS</sequence>
<evidence type="ECO:0000313" key="2">
    <source>
        <dbReference type="Proteomes" id="UP000518266"/>
    </source>
</evidence>
<dbReference type="AlphaFoldDB" id="A0A7J5YU82"/>
<organism evidence="1 2">
    <name type="scientific">Dissostichus mawsoni</name>
    <name type="common">Antarctic cod</name>
    <dbReference type="NCBI Taxonomy" id="36200"/>
    <lineage>
        <taxon>Eukaryota</taxon>
        <taxon>Metazoa</taxon>
        <taxon>Chordata</taxon>
        <taxon>Craniata</taxon>
        <taxon>Vertebrata</taxon>
        <taxon>Euteleostomi</taxon>
        <taxon>Actinopterygii</taxon>
        <taxon>Neopterygii</taxon>
        <taxon>Teleostei</taxon>
        <taxon>Neoteleostei</taxon>
        <taxon>Acanthomorphata</taxon>
        <taxon>Eupercaria</taxon>
        <taxon>Perciformes</taxon>
        <taxon>Notothenioidei</taxon>
        <taxon>Nototheniidae</taxon>
        <taxon>Dissostichus</taxon>
    </lineage>
</organism>
<dbReference type="Proteomes" id="UP000518266">
    <property type="component" value="Unassembled WGS sequence"/>
</dbReference>
<comment type="caution">
    <text evidence="1">The sequence shown here is derived from an EMBL/GenBank/DDBJ whole genome shotgun (WGS) entry which is preliminary data.</text>
</comment>
<dbReference type="EMBL" id="JAAKFY010000009">
    <property type="protein sequence ID" value="KAF3852381.1"/>
    <property type="molecule type" value="Genomic_DNA"/>
</dbReference>
<evidence type="ECO:0000313" key="1">
    <source>
        <dbReference type="EMBL" id="KAF3852381.1"/>
    </source>
</evidence>
<protein>
    <submittedName>
        <fullName evidence="1">Uncharacterized protein</fullName>
    </submittedName>
</protein>
<dbReference type="OrthoDB" id="10539056at2759"/>
<keyword evidence="2" id="KW-1185">Reference proteome</keyword>
<gene>
    <name evidence="1" type="ORF">F7725_005736</name>
</gene>
<accession>A0A7J5YU82</accession>
<proteinExistence type="predicted"/>